<keyword evidence="4" id="KW-0342">GTP-binding</keyword>
<name>A0ABX7L744_9BACL</name>
<evidence type="ECO:0000256" key="2">
    <source>
        <dbReference type="ARBA" id="ARBA00022741"/>
    </source>
</evidence>
<reference evidence="8 9" key="1">
    <citation type="submission" date="2021-02" db="EMBL/GenBank/DDBJ databases">
        <title>Paenibacillus tianjinensis sp. nov.</title>
        <authorList>
            <person name="Liu H."/>
        </authorList>
    </citation>
    <scope>NUCLEOTIDE SEQUENCE [LARGE SCALE GENOMIC DNA]</scope>
    <source>
        <strain evidence="8 9">TB2019</strain>
    </source>
</reference>
<dbReference type="PANTHER" id="PTHR10465:SF0">
    <property type="entry name" value="SARCALUMENIN"/>
    <property type="match status" value="1"/>
</dbReference>
<evidence type="ECO:0000256" key="4">
    <source>
        <dbReference type="ARBA" id="ARBA00023134"/>
    </source>
</evidence>
<evidence type="ECO:0000313" key="8">
    <source>
        <dbReference type="EMBL" id="QSF43136.1"/>
    </source>
</evidence>
<comment type="subcellular location">
    <subcellularLocation>
        <location evidence="1">Membrane</location>
    </subcellularLocation>
</comment>
<evidence type="ECO:0000256" key="5">
    <source>
        <dbReference type="ARBA" id="ARBA00023136"/>
    </source>
</evidence>
<proteinExistence type="predicted"/>
<dbReference type="Gene3D" id="3.40.50.300">
    <property type="entry name" value="P-loop containing nucleotide triphosphate hydrolases"/>
    <property type="match status" value="2"/>
</dbReference>
<accession>A0ABX7L744</accession>
<dbReference type="SUPFAM" id="SSF52540">
    <property type="entry name" value="P-loop containing nucleoside triphosphate hydrolases"/>
    <property type="match status" value="2"/>
</dbReference>
<dbReference type="InterPro" id="IPR045063">
    <property type="entry name" value="Dynamin_N"/>
</dbReference>
<sequence>MRAEPAKLEQIKESGLSSLQSLMDQWGERETARVIADLQVKEQRHELTLAFCGHFSAGKSSMINRLCGSEVLPSGPIPTSANVVSIRSGAPRVLLYPVTDKQVPWETTPDRLQEYCRSGNEYSAIEVWETVPLLGAHGVLMDTPGVDSTDDGHQAATRSALHLADVVFYVMDYNHVQSENNLAFAKNLSDWGKPLYLIVNQIDKHREQEITIEAYRQQLESAFESWGIEAAGLLFTSLKVQAHPLNQWDELLSLITRLLEQREELLQYSLSRSAHHIADTLMAAYHEEQREEREPLLEEAEGANEASVQREIAACATERDELAELPDQARGSLRSGLDSLLGNSNLMPADVREAAGAYIESCAPGFRRGFLFTAAKREKEQANRLASWHALQSREISGQLDWHILQLVREWAEALGLWEEGAEARLKDSFPAVSREWLAAAVKPGTGTGGEALLNFCRTLAAEIKAQYRRAALALGDELLAKLPPLLEERRAGLARREAALQRQAGALAALAALSRAADARAAKLAALLPPRRTLTPGTLPEVRATAAAPSAAPREAQPQQGAAAGTQGPAAAGWAAGPTPAGGRRRLGEAAAVLNAAAELLRGEPAMASAARSLAARAADLAGGRFTMALFGAFSAGKSSFANALLGEDVLPVSPHPATAAVGRILAPEGEFHHATAVVTMKSAEEFWEDILHSFSVLQLPPPQRQSWTAAAAGLQVSGLHPSALPHVGFLRAAAAGWKKAEGLLGTVRTVDLQEYRSLVADETQACFIQGTDLYYDCPLTASGIVLVDTPGADSLHARHTGVTFGYMKNADAICFVTYYNHAFSKADRGLLAQLGRIKDSFALDKMFFIINASDLASDEEELEEVKGHVAQNLRAGGLTSPRIYALSSLLALEGKTGNDRDRYEASRFRSFEDALAQFAGGELPQLSLAAARESITAVRLRATEWQELAAMEAGRRETGMQELQERKAAAGKRLMLLAAEARPVRDLRREGEELLYHVRQRIGFALGRFFQESFHPSLLREDARNLKDIFTACGRELERTLQRELEQELWATTLRLEAAGHRLVQSAAQSAAEELSISPQDLQFLENEKEEWPSPDKLEASWNPLDWLSLWSCFKSPRYFFEGPGRSELRAEAEPLLKEAVAGAAEVQEKLLLDFYVNVLEKALGRAADRLGEELNEREEVMSELLRGGDSAEHWSDVAWQLHRLEHSFDDVVDNDL</sequence>
<evidence type="ECO:0000256" key="3">
    <source>
        <dbReference type="ARBA" id="ARBA00022801"/>
    </source>
</evidence>
<feature type="domain" description="Dynamin N-terminal" evidence="7">
    <location>
        <begin position="630"/>
        <end position="853"/>
    </location>
</feature>
<evidence type="ECO:0000256" key="1">
    <source>
        <dbReference type="ARBA" id="ARBA00004370"/>
    </source>
</evidence>
<dbReference type="InterPro" id="IPR027094">
    <property type="entry name" value="Mitofusin_fam"/>
</dbReference>
<dbReference type="PANTHER" id="PTHR10465">
    <property type="entry name" value="TRANSMEMBRANE GTPASE FZO1"/>
    <property type="match status" value="1"/>
</dbReference>
<organism evidence="8 9">
    <name type="scientific">Paenibacillus tianjinensis</name>
    <dbReference type="NCBI Taxonomy" id="2810347"/>
    <lineage>
        <taxon>Bacteria</taxon>
        <taxon>Bacillati</taxon>
        <taxon>Bacillota</taxon>
        <taxon>Bacilli</taxon>
        <taxon>Bacillales</taxon>
        <taxon>Paenibacillaceae</taxon>
        <taxon>Paenibacillus</taxon>
    </lineage>
</organism>
<dbReference type="Pfam" id="PF00350">
    <property type="entry name" value="Dynamin_N"/>
    <property type="match status" value="2"/>
</dbReference>
<gene>
    <name evidence="8" type="ORF">JRJ22_17820</name>
</gene>
<protein>
    <submittedName>
        <fullName evidence="8">Dynamin family protein</fullName>
    </submittedName>
</protein>
<keyword evidence="9" id="KW-1185">Reference proteome</keyword>
<evidence type="ECO:0000313" key="9">
    <source>
        <dbReference type="Proteomes" id="UP000663452"/>
    </source>
</evidence>
<keyword evidence="2" id="KW-0547">Nucleotide-binding</keyword>
<evidence type="ECO:0000259" key="7">
    <source>
        <dbReference type="Pfam" id="PF00350"/>
    </source>
</evidence>
<keyword evidence="5" id="KW-0472">Membrane</keyword>
<dbReference type="EMBL" id="CP070969">
    <property type="protein sequence ID" value="QSF43136.1"/>
    <property type="molecule type" value="Genomic_DNA"/>
</dbReference>
<feature type="region of interest" description="Disordered" evidence="6">
    <location>
        <begin position="535"/>
        <end position="583"/>
    </location>
</feature>
<feature type="domain" description="Dynamin N-terminal" evidence="7">
    <location>
        <begin position="49"/>
        <end position="201"/>
    </location>
</feature>
<dbReference type="CDD" id="cd09912">
    <property type="entry name" value="DLP_2"/>
    <property type="match status" value="2"/>
</dbReference>
<dbReference type="InterPro" id="IPR027417">
    <property type="entry name" value="P-loop_NTPase"/>
</dbReference>
<keyword evidence="3" id="KW-0378">Hydrolase</keyword>
<dbReference type="Proteomes" id="UP000663452">
    <property type="component" value="Chromosome"/>
</dbReference>
<dbReference type="RefSeq" id="WP_206100789.1">
    <property type="nucleotide sequence ID" value="NZ_CP070969.1"/>
</dbReference>
<evidence type="ECO:0000256" key="6">
    <source>
        <dbReference type="SAM" id="MobiDB-lite"/>
    </source>
</evidence>